<comment type="caution">
    <text evidence="1">The sequence shown here is derived from an EMBL/GenBank/DDBJ whole genome shotgun (WGS) entry which is preliminary data.</text>
</comment>
<evidence type="ECO:0000313" key="2">
    <source>
        <dbReference type="Proteomes" id="UP000545606"/>
    </source>
</evidence>
<dbReference type="EMBL" id="JACERN010000033">
    <property type="protein sequence ID" value="MBA4709541.1"/>
    <property type="molecule type" value="Genomic_DNA"/>
</dbReference>
<accession>A0A838YG14</accession>
<organism evidence="1 2">
    <name type="scientific">Aquitalea aquatica</name>
    <dbReference type="NCBI Taxonomy" id="3044273"/>
    <lineage>
        <taxon>Bacteria</taxon>
        <taxon>Pseudomonadati</taxon>
        <taxon>Pseudomonadota</taxon>
        <taxon>Betaproteobacteria</taxon>
        <taxon>Neisseriales</taxon>
        <taxon>Chromobacteriaceae</taxon>
        <taxon>Aquitalea</taxon>
    </lineage>
</organism>
<evidence type="ECO:0000313" key="1">
    <source>
        <dbReference type="EMBL" id="MBA4709541.1"/>
    </source>
</evidence>
<dbReference type="Proteomes" id="UP000545606">
    <property type="component" value="Unassembled WGS sequence"/>
</dbReference>
<keyword evidence="2" id="KW-1185">Reference proteome</keyword>
<name>A0A838YG14_9NEIS</name>
<dbReference type="AlphaFoldDB" id="A0A838YG14"/>
<dbReference type="RefSeq" id="WP_181836544.1">
    <property type="nucleotide sequence ID" value="NZ_JACERN010000033.1"/>
</dbReference>
<gene>
    <name evidence="1" type="ORF">H2Z84_14260</name>
</gene>
<protein>
    <submittedName>
        <fullName evidence="1">Uncharacterized protein</fullName>
    </submittedName>
</protein>
<reference evidence="1 2" key="1">
    <citation type="submission" date="2020-07" db="EMBL/GenBank/DDBJ databases">
        <title>Draft genome sequence of violacein-producing bacteria and related species.</title>
        <authorList>
            <person name="Wilson H.S."/>
            <person name="De Leon M.E."/>
        </authorList>
    </citation>
    <scope>NUCLEOTIDE SEQUENCE [LARGE SCALE GENOMIC DNA]</scope>
    <source>
        <strain evidence="1 2">HSC-21Su07</strain>
    </source>
</reference>
<proteinExistence type="predicted"/>
<sequence length="89" mass="9654">MNDALDFSHQSGPRYLHPSPVMHSAANDDAYSIAHSAAEIDQSDVKSTANAVSLQSFLLIILQDLLDGLIKLITSCLLAFAPISPIKYR</sequence>